<keyword evidence="6 11" id="KW-0472">Membrane</keyword>
<evidence type="ECO:0000256" key="7">
    <source>
        <dbReference type="ARBA" id="ARBA00026133"/>
    </source>
</evidence>
<dbReference type="Pfam" id="PF00957">
    <property type="entry name" value="Synaptobrevin"/>
    <property type="match status" value="1"/>
</dbReference>
<dbReference type="PRINTS" id="PR00219">
    <property type="entry name" value="SYNAPTOBREVN"/>
</dbReference>
<organism evidence="14 15">
    <name type="scientific">Niveomyces insectorum RCEF 264</name>
    <dbReference type="NCBI Taxonomy" id="1081102"/>
    <lineage>
        <taxon>Eukaryota</taxon>
        <taxon>Fungi</taxon>
        <taxon>Dikarya</taxon>
        <taxon>Ascomycota</taxon>
        <taxon>Pezizomycotina</taxon>
        <taxon>Sordariomycetes</taxon>
        <taxon>Hypocreomycetidae</taxon>
        <taxon>Hypocreales</taxon>
        <taxon>Cordycipitaceae</taxon>
        <taxon>Niveomyces</taxon>
    </lineage>
</organism>
<feature type="transmembrane region" description="Helical" evidence="11">
    <location>
        <begin position="382"/>
        <end position="401"/>
    </location>
</feature>
<evidence type="ECO:0000256" key="1">
    <source>
        <dbReference type="ARBA" id="ARBA00008025"/>
    </source>
</evidence>
<dbReference type="Proteomes" id="UP000076874">
    <property type="component" value="Unassembled WGS sequence"/>
</dbReference>
<feature type="region of interest" description="Disordered" evidence="10">
    <location>
        <begin position="22"/>
        <end position="78"/>
    </location>
</feature>
<dbReference type="GO" id="GO:0016020">
    <property type="term" value="C:membrane"/>
    <property type="evidence" value="ECO:0007669"/>
    <property type="project" value="InterPro"/>
</dbReference>
<dbReference type="EMBL" id="AZHD01000004">
    <property type="protein sequence ID" value="OAA64243.1"/>
    <property type="molecule type" value="Genomic_DNA"/>
</dbReference>
<evidence type="ECO:0000313" key="15">
    <source>
        <dbReference type="Proteomes" id="UP000076874"/>
    </source>
</evidence>
<keyword evidence="2" id="KW-0813">Transport</keyword>
<dbReference type="InterPro" id="IPR042855">
    <property type="entry name" value="V_SNARE_CC"/>
</dbReference>
<dbReference type="InterPro" id="IPR051097">
    <property type="entry name" value="Synaptobrevin-like_transport"/>
</dbReference>
<accession>A0A167WVV0</accession>
<dbReference type="AlphaFoldDB" id="A0A167WVV0"/>
<dbReference type="STRING" id="1081102.A0A167WVV0"/>
<keyword evidence="15" id="KW-1185">Reference proteome</keyword>
<dbReference type="GO" id="GO:0005737">
    <property type="term" value="C:cytoplasm"/>
    <property type="evidence" value="ECO:0007669"/>
    <property type="project" value="UniProtKB-ARBA"/>
</dbReference>
<dbReference type="OrthoDB" id="190375at2759"/>
<dbReference type="InterPro" id="IPR001388">
    <property type="entry name" value="Synaptobrevin-like"/>
</dbReference>
<reference evidence="14 15" key="1">
    <citation type="journal article" date="2016" name="Genome Biol. Evol.">
        <title>Divergent and convergent evolution of fungal pathogenicity.</title>
        <authorList>
            <person name="Shang Y."/>
            <person name="Xiao G."/>
            <person name="Zheng P."/>
            <person name="Cen K."/>
            <person name="Zhan S."/>
            <person name="Wang C."/>
        </authorList>
    </citation>
    <scope>NUCLEOTIDE SEQUENCE [LARGE SCALE GENOMIC DNA]</scope>
    <source>
        <strain evidence="14 15">RCEF 264</strain>
    </source>
</reference>
<evidence type="ECO:0000313" key="14">
    <source>
        <dbReference type="EMBL" id="OAA64243.1"/>
    </source>
</evidence>
<dbReference type="FunFam" id="1.20.5.110:FF:000004">
    <property type="entry name" value="Vesicle-associated membrane protein 7"/>
    <property type="match status" value="1"/>
</dbReference>
<comment type="subcellular location">
    <subcellularLocation>
        <location evidence="8">Endomembrane system</location>
        <topology evidence="8">Single-pass type IV membrane protein</topology>
    </subcellularLocation>
</comment>
<evidence type="ECO:0000256" key="6">
    <source>
        <dbReference type="ARBA" id="ARBA00023136"/>
    </source>
</evidence>
<comment type="caution">
    <text evidence="14">The sequence shown here is derived from an EMBL/GenBank/DDBJ whole genome shotgun (WGS) entry which is preliminary data.</text>
</comment>
<feature type="region of interest" description="Disordered" evidence="10">
    <location>
        <begin position="189"/>
        <end position="239"/>
    </location>
</feature>
<proteinExistence type="inferred from homology"/>
<dbReference type="InterPro" id="IPR010908">
    <property type="entry name" value="Longin_dom"/>
</dbReference>
<keyword evidence="9" id="KW-0175">Coiled coil</keyword>
<dbReference type="SUPFAM" id="SSF64356">
    <property type="entry name" value="SNARE-like"/>
    <property type="match status" value="1"/>
</dbReference>
<dbReference type="GO" id="GO:0016192">
    <property type="term" value="P:vesicle-mediated transport"/>
    <property type="evidence" value="ECO:0007669"/>
    <property type="project" value="InterPro"/>
</dbReference>
<evidence type="ECO:0000256" key="4">
    <source>
        <dbReference type="ARBA" id="ARBA00022927"/>
    </source>
</evidence>
<dbReference type="PROSITE" id="PS50892">
    <property type="entry name" value="V_SNARE"/>
    <property type="match status" value="1"/>
</dbReference>
<feature type="domain" description="Longin" evidence="12">
    <location>
        <begin position="241"/>
        <end position="305"/>
    </location>
</feature>
<evidence type="ECO:0000259" key="12">
    <source>
        <dbReference type="PROSITE" id="PS50859"/>
    </source>
</evidence>
<evidence type="ECO:0000256" key="8">
    <source>
        <dbReference type="ARBA" id="ARBA00046280"/>
    </source>
</evidence>
<dbReference type="PROSITE" id="PS50859">
    <property type="entry name" value="LONGIN"/>
    <property type="match status" value="1"/>
</dbReference>
<sequence length="403" mass="43296">MRPSYVAATSPDTGTAVAATAGSYSQSAPVSLPHLQAGAGAGAGPGPGSSPRLPRMPAPRSRRQPFPPPPAQPPALAEQRAAAALHARHNLNPSVLHPVFFTPNLQRRRLSPRQSPVQPAAVQLAQIRPPAPATALFQTSSPVAHGYVYQDGAGVWPAQPIRTVGHNGVVAVADDAAALCLRRPQYHHPRRVHHLRRQPDLRPRRPRPPQDRPQGAPEAHLHPRHQLHHDPADPAAVAAAHGNTSAGGLTFFVVADAALARRVAFAFLVAVRAQFFAAFPPATTDYAGLPTYGAAAFNGPLRTLLSQYGRADLSEADALSRVRRDVDDVRGIMGRNIESLLERGERIDLLVDQTDRLGGSARDFRVRSRGLKRQMWWKNAKLMALLVLVAVLIIVTIVLAAKA</sequence>
<evidence type="ECO:0000256" key="9">
    <source>
        <dbReference type="PROSITE-ProRule" id="PRU00290"/>
    </source>
</evidence>
<dbReference type="InterPro" id="IPR011012">
    <property type="entry name" value="Longin-like_dom_sf"/>
</dbReference>
<dbReference type="Gene3D" id="1.20.5.110">
    <property type="match status" value="1"/>
</dbReference>
<gene>
    <name evidence="14" type="ORF">SPI_02890</name>
</gene>
<feature type="domain" description="V-SNARE coiled-coil homology" evidence="13">
    <location>
        <begin position="318"/>
        <end position="378"/>
    </location>
</feature>
<evidence type="ECO:0000256" key="2">
    <source>
        <dbReference type="ARBA" id="ARBA00022448"/>
    </source>
</evidence>
<keyword evidence="5 11" id="KW-1133">Transmembrane helix</keyword>
<dbReference type="Gene3D" id="3.30.450.50">
    <property type="entry name" value="Longin domain"/>
    <property type="match status" value="1"/>
</dbReference>
<dbReference type="GO" id="GO:0015031">
    <property type="term" value="P:protein transport"/>
    <property type="evidence" value="ECO:0007669"/>
    <property type="project" value="UniProtKB-KW"/>
</dbReference>
<dbReference type="PANTHER" id="PTHR21136:SF168">
    <property type="entry name" value="VESICLE-ASSOCIATED MEMBRANE PROTEIN 9"/>
    <property type="match status" value="1"/>
</dbReference>
<protein>
    <recommendedName>
        <fullName evidence="7">Synaptobrevin homolog YKT6</fullName>
    </recommendedName>
</protein>
<comment type="similarity">
    <text evidence="1">Belongs to the synaptobrevin family.</text>
</comment>
<evidence type="ECO:0000256" key="11">
    <source>
        <dbReference type="SAM" id="Phobius"/>
    </source>
</evidence>
<dbReference type="Pfam" id="PF13774">
    <property type="entry name" value="Longin"/>
    <property type="match status" value="1"/>
</dbReference>
<evidence type="ECO:0000256" key="5">
    <source>
        <dbReference type="ARBA" id="ARBA00022989"/>
    </source>
</evidence>
<evidence type="ECO:0000256" key="10">
    <source>
        <dbReference type="SAM" id="MobiDB-lite"/>
    </source>
</evidence>
<dbReference type="GO" id="GO:0012505">
    <property type="term" value="C:endomembrane system"/>
    <property type="evidence" value="ECO:0007669"/>
    <property type="project" value="UniProtKB-SubCell"/>
</dbReference>
<keyword evidence="3 11" id="KW-0812">Transmembrane</keyword>
<keyword evidence="4" id="KW-0653">Protein transport</keyword>
<name>A0A167WVV0_9HYPO</name>
<evidence type="ECO:0000259" key="13">
    <source>
        <dbReference type="PROSITE" id="PS50892"/>
    </source>
</evidence>
<dbReference type="SUPFAM" id="SSF58038">
    <property type="entry name" value="SNARE fusion complex"/>
    <property type="match status" value="1"/>
</dbReference>
<dbReference type="PANTHER" id="PTHR21136">
    <property type="entry name" value="SNARE PROTEINS"/>
    <property type="match status" value="1"/>
</dbReference>
<evidence type="ECO:0000256" key="3">
    <source>
        <dbReference type="ARBA" id="ARBA00022692"/>
    </source>
</evidence>
<dbReference type="CDD" id="cd14824">
    <property type="entry name" value="Longin"/>
    <property type="match status" value="1"/>
</dbReference>